<gene>
    <name evidence="3" type="primary">sutR</name>
    <name evidence="3" type="ORF">LMG29739_02215</name>
</gene>
<reference evidence="3 4" key="1">
    <citation type="submission" date="2020-04" db="EMBL/GenBank/DDBJ databases">
        <authorList>
            <person name="De Canck E."/>
        </authorList>
    </citation>
    <scope>NUCLEOTIDE SEQUENCE [LARGE SCALE GENOMIC DNA]</scope>
    <source>
        <strain evidence="3 4">LMG 29739</strain>
    </source>
</reference>
<dbReference type="AlphaFoldDB" id="A0A6J5DNV3"/>
<dbReference type="SUPFAM" id="SSF47413">
    <property type="entry name" value="lambda repressor-like DNA-binding domains"/>
    <property type="match status" value="1"/>
</dbReference>
<name>A0A6J5DNV3_9BURK</name>
<dbReference type="GO" id="GO:0005829">
    <property type="term" value="C:cytosol"/>
    <property type="evidence" value="ECO:0007669"/>
    <property type="project" value="TreeGrafter"/>
</dbReference>
<dbReference type="SMART" id="SM00530">
    <property type="entry name" value="HTH_XRE"/>
    <property type="match status" value="1"/>
</dbReference>
<dbReference type="PROSITE" id="PS50943">
    <property type="entry name" value="HTH_CROC1"/>
    <property type="match status" value="1"/>
</dbReference>
<evidence type="ECO:0000313" key="4">
    <source>
        <dbReference type="Proteomes" id="UP000494329"/>
    </source>
</evidence>
<sequence>MAKSKLSQTETRLDINSRIATVVRSLRGELEMTLEDLAKVSGVSRSMLSLIERGECSATAVVLEKIATALRVPLASLFEDPVQAVSPVSRSVDRRAWTDPQTGYKRWNISPPGLATPIQIVEVLFPPGATVAYETGERKPAVHQQIWVQRGVMEVTLGDVIYTLRKGDCLDMQLNVPITYHNATDEPARYAVVIVAPDRMLLRK</sequence>
<dbReference type="Pfam" id="PF01381">
    <property type="entry name" value="HTH_3"/>
    <property type="match status" value="1"/>
</dbReference>
<keyword evidence="4" id="KW-1185">Reference proteome</keyword>
<dbReference type="EMBL" id="CADIKF010000014">
    <property type="protein sequence ID" value="CAB3755613.1"/>
    <property type="molecule type" value="Genomic_DNA"/>
</dbReference>
<dbReference type="InterPro" id="IPR050807">
    <property type="entry name" value="TransReg_Diox_bact_type"/>
</dbReference>
<keyword evidence="1" id="KW-0238">DNA-binding</keyword>
<dbReference type="GO" id="GO:0003700">
    <property type="term" value="F:DNA-binding transcription factor activity"/>
    <property type="evidence" value="ECO:0007669"/>
    <property type="project" value="TreeGrafter"/>
</dbReference>
<dbReference type="GO" id="GO:0003677">
    <property type="term" value="F:DNA binding"/>
    <property type="evidence" value="ECO:0007669"/>
    <property type="project" value="UniProtKB-KW"/>
</dbReference>
<dbReference type="InterPro" id="IPR010982">
    <property type="entry name" value="Lambda_DNA-bd_dom_sf"/>
</dbReference>
<organism evidence="3 4">
    <name type="scientific">Paraburkholderia solisilvae</name>
    <dbReference type="NCBI Taxonomy" id="624376"/>
    <lineage>
        <taxon>Bacteria</taxon>
        <taxon>Pseudomonadati</taxon>
        <taxon>Pseudomonadota</taxon>
        <taxon>Betaproteobacteria</taxon>
        <taxon>Burkholderiales</taxon>
        <taxon>Burkholderiaceae</taxon>
        <taxon>Paraburkholderia</taxon>
    </lineage>
</organism>
<dbReference type="InterPro" id="IPR001387">
    <property type="entry name" value="Cro/C1-type_HTH"/>
</dbReference>
<dbReference type="SUPFAM" id="SSF51182">
    <property type="entry name" value="RmlC-like cupins"/>
    <property type="match status" value="1"/>
</dbReference>
<evidence type="ECO:0000259" key="2">
    <source>
        <dbReference type="PROSITE" id="PS50943"/>
    </source>
</evidence>
<dbReference type="InterPro" id="IPR014710">
    <property type="entry name" value="RmlC-like_jellyroll"/>
</dbReference>
<evidence type="ECO:0000313" key="3">
    <source>
        <dbReference type="EMBL" id="CAB3755613.1"/>
    </source>
</evidence>
<dbReference type="Proteomes" id="UP000494329">
    <property type="component" value="Unassembled WGS sequence"/>
</dbReference>
<dbReference type="CDD" id="cd02209">
    <property type="entry name" value="cupin_XRE_C"/>
    <property type="match status" value="1"/>
</dbReference>
<dbReference type="PANTHER" id="PTHR46797:SF10">
    <property type="entry name" value="BLR1115 PROTEIN"/>
    <property type="match status" value="1"/>
</dbReference>
<dbReference type="CDD" id="cd00093">
    <property type="entry name" value="HTH_XRE"/>
    <property type="match status" value="1"/>
</dbReference>
<dbReference type="PANTHER" id="PTHR46797">
    <property type="entry name" value="HTH-TYPE TRANSCRIPTIONAL REGULATOR"/>
    <property type="match status" value="1"/>
</dbReference>
<accession>A0A6J5DNV3</accession>
<dbReference type="Gene3D" id="1.10.260.40">
    <property type="entry name" value="lambda repressor-like DNA-binding domains"/>
    <property type="match status" value="1"/>
</dbReference>
<protein>
    <submittedName>
        <fullName evidence="3">HTH-type transcriptional regulator SutR</fullName>
    </submittedName>
</protein>
<dbReference type="Gene3D" id="2.60.120.10">
    <property type="entry name" value="Jelly Rolls"/>
    <property type="match status" value="1"/>
</dbReference>
<proteinExistence type="predicted"/>
<evidence type="ECO:0000256" key="1">
    <source>
        <dbReference type="ARBA" id="ARBA00023125"/>
    </source>
</evidence>
<dbReference type="RefSeq" id="WP_175110950.1">
    <property type="nucleotide sequence ID" value="NZ_CADIKF010000014.1"/>
</dbReference>
<dbReference type="InterPro" id="IPR011051">
    <property type="entry name" value="RmlC_Cupin_sf"/>
</dbReference>
<feature type="domain" description="HTH cro/C1-type" evidence="2">
    <location>
        <begin position="23"/>
        <end position="77"/>
    </location>
</feature>